<dbReference type="PANTHER" id="PTHR10491">
    <property type="entry name" value="DTDP-4-DEHYDRORHAMNOSE REDUCTASE"/>
    <property type="match status" value="1"/>
</dbReference>
<dbReference type="Proteomes" id="UP001240171">
    <property type="component" value="Unassembled WGS sequence"/>
</dbReference>
<gene>
    <name evidence="4" type="ORF">Q5741_11215</name>
</gene>
<comment type="pathway">
    <text evidence="2">Carbohydrate biosynthesis; dTDP-L-rhamnose biosynthesis.</text>
</comment>
<protein>
    <recommendedName>
        <fullName evidence="2">dTDP-4-dehydrorhamnose reductase</fullName>
        <ecNumber evidence="2">1.1.1.133</ecNumber>
    </recommendedName>
</protein>
<proteinExistence type="inferred from homology"/>
<dbReference type="EC" id="1.1.1.133" evidence="2"/>
<evidence type="ECO:0000259" key="3">
    <source>
        <dbReference type="Pfam" id="PF04321"/>
    </source>
</evidence>
<dbReference type="Pfam" id="PF04321">
    <property type="entry name" value="RmlD_sub_bind"/>
    <property type="match status" value="1"/>
</dbReference>
<evidence type="ECO:0000256" key="1">
    <source>
        <dbReference type="ARBA" id="ARBA00010944"/>
    </source>
</evidence>
<organism evidence="4 5">
    <name type="scientific">Paenibacillus lacisoli</name>
    <dbReference type="NCBI Taxonomy" id="3064525"/>
    <lineage>
        <taxon>Bacteria</taxon>
        <taxon>Bacillati</taxon>
        <taxon>Bacillota</taxon>
        <taxon>Bacilli</taxon>
        <taxon>Bacillales</taxon>
        <taxon>Paenibacillaceae</taxon>
        <taxon>Paenibacillus</taxon>
    </lineage>
</organism>
<dbReference type="Gene3D" id="3.40.50.720">
    <property type="entry name" value="NAD(P)-binding Rossmann-like Domain"/>
    <property type="match status" value="1"/>
</dbReference>
<comment type="caution">
    <text evidence="4">The sequence shown here is derived from an EMBL/GenBank/DDBJ whole genome shotgun (WGS) entry which is preliminary data.</text>
</comment>
<keyword evidence="2" id="KW-0560">Oxidoreductase</keyword>
<feature type="domain" description="RmlD-like substrate binding" evidence="3">
    <location>
        <begin position="1"/>
        <end position="221"/>
    </location>
</feature>
<accession>A0ABT9CDP4</accession>
<dbReference type="InterPro" id="IPR029903">
    <property type="entry name" value="RmlD-like-bd"/>
</dbReference>
<keyword evidence="5" id="KW-1185">Reference proteome</keyword>
<comment type="similarity">
    <text evidence="1 2">Belongs to the dTDP-4-dehydrorhamnose reductase family.</text>
</comment>
<dbReference type="InterPro" id="IPR036291">
    <property type="entry name" value="NAD(P)-bd_dom_sf"/>
</dbReference>
<comment type="function">
    <text evidence="2">Catalyzes the reduction of dTDP-6-deoxy-L-lyxo-4-hexulose to yield dTDP-L-rhamnose.</text>
</comment>
<evidence type="ECO:0000313" key="5">
    <source>
        <dbReference type="Proteomes" id="UP001240171"/>
    </source>
</evidence>
<evidence type="ECO:0000313" key="4">
    <source>
        <dbReference type="EMBL" id="MDO7906985.1"/>
    </source>
</evidence>
<reference evidence="4 5" key="1">
    <citation type="submission" date="2023-07" db="EMBL/GenBank/DDBJ databases">
        <title>Paenibacillus sp. JX-17 nov. isolated from soil.</title>
        <authorList>
            <person name="Wan Y."/>
            <person name="Liu B."/>
        </authorList>
    </citation>
    <scope>NUCLEOTIDE SEQUENCE [LARGE SCALE GENOMIC DNA]</scope>
    <source>
        <strain evidence="4 5">JX-17</strain>
    </source>
</reference>
<dbReference type="CDD" id="cd05254">
    <property type="entry name" value="dTDP_HR_like_SDR_e"/>
    <property type="match status" value="1"/>
</dbReference>
<sequence length="282" mass="31651">MKVLILGGTGMLGHVLVQYFTALEEYTVTYTTRNPEDRSSLQLDVTDSQAVDCLIDVIRPHLIINATGVLNGDAQKNSRTAYHVNGFLPHQLRHAADRVGAKLIHVSTDCVFLGDKGGYTEQTLPDGKSVYARTKAIGEVRGERHLTIRTSIIGPEIRQDGIGLLNWFLQQEGEVSGYRHVYWNGITTLELAKAIHSLWKQPVSGLIHLVSPQIISKYELLLLFQEIWRIPGIRIVPSDLPVLDRTLVSTREDVNYSVPGYHEMLKELEEWTRSTTDNPTLS</sequence>
<dbReference type="InterPro" id="IPR005913">
    <property type="entry name" value="dTDP_dehydrorham_reduct"/>
</dbReference>
<name>A0ABT9CDP4_9BACL</name>
<dbReference type="SUPFAM" id="SSF51735">
    <property type="entry name" value="NAD(P)-binding Rossmann-fold domains"/>
    <property type="match status" value="1"/>
</dbReference>
<keyword evidence="2" id="KW-0521">NADP</keyword>
<dbReference type="PANTHER" id="PTHR10491:SF4">
    <property type="entry name" value="METHIONINE ADENOSYLTRANSFERASE 2 SUBUNIT BETA"/>
    <property type="match status" value="1"/>
</dbReference>
<dbReference type="RefSeq" id="WP_305024186.1">
    <property type="nucleotide sequence ID" value="NZ_JAUQTB010000005.1"/>
</dbReference>
<dbReference type="EMBL" id="JAUQTB010000005">
    <property type="protein sequence ID" value="MDO7906985.1"/>
    <property type="molecule type" value="Genomic_DNA"/>
</dbReference>
<evidence type="ECO:0000256" key="2">
    <source>
        <dbReference type="RuleBase" id="RU364082"/>
    </source>
</evidence>